<feature type="domain" description="VOC" evidence="1">
    <location>
        <begin position="1"/>
        <end position="124"/>
    </location>
</feature>
<comment type="caution">
    <text evidence="2">The sequence shown here is derived from an EMBL/GenBank/DDBJ whole genome shotgun (WGS) entry which is preliminary data.</text>
</comment>
<dbReference type="Gene3D" id="3.10.180.10">
    <property type="entry name" value="2,3-Dihydroxybiphenyl 1,2-Dioxygenase, domain 1"/>
    <property type="match status" value="1"/>
</dbReference>
<dbReference type="PANTHER" id="PTHR35006:SF1">
    <property type="entry name" value="BLL2941 PROTEIN"/>
    <property type="match status" value="1"/>
</dbReference>
<reference evidence="3" key="1">
    <citation type="journal article" date="2019" name="Int. J. Syst. Evol. Microbiol.">
        <title>The Global Catalogue of Microorganisms (GCM) 10K type strain sequencing project: providing services to taxonomists for standard genome sequencing and annotation.</title>
        <authorList>
            <consortium name="The Broad Institute Genomics Platform"/>
            <consortium name="The Broad Institute Genome Sequencing Center for Infectious Disease"/>
            <person name="Wu L."/>
            <person name="Ma J."/>
        </authorList>
    </citation>
    <scope>NUCLEOTIDE SEQUENCE [LARGE SCALE GENOMIC DNA]</scope>
    <source>
        <strain evidence="3">JCM 16603</strain>
    </source>
</reference>
<keyword evidence="3" id="KW-1185">Reference proteome</keyword>
<sequence length="129" mass="13805">MFSHVMIGSNDIERSKKFYDALFTAIGGREGRVDPKGRVMYLKDGGIFIITKPIDGQPATHGNGCTLGFSVTGPEQAHAWHEAGIAAGGTPIEDDPGVRSGMGVNLYLAYLRDPDGNKLCAMHRMPADA</sequence>
<dbReference type="RefSeq" id="WP_344708953.1">
    <property type="nucleotide sequence ID" value="NZ_BAAAZD010000001.1"/>
</dbReference>
<evidence type="ECO:0000313" key="3">
    <source>
        <dbReference type="Proteomes" id="UP001501310"/>
    </source>
</evidence>
<proteinExistence type="predicted"/>
<dbReference type="PROSITE" id="PS51819">
    <property type="entry name" value="VOC"/>
    <property type="match status" value="1"/>
</dbReference>
<dbReference type="PANTHER" id="PTHR35006">
    <property type="entry name" value="GLYOXALASE FAMILY PROTEIN (AFU_ORTHOLOGUE AFUA_5G14830)"/>
    <property type="match status" value="1"/>
</dbReference>
<evidence type="ECO:0000313" key="2">
    <source>
        <dbReference type="EMBL" id="GAA4000619.1"/>
    </source>
</evidence>
<dbReference type="InterPro" id="IPR037523">
    <property type="entry name" value="VOC_core"/>
</dbReference>
<evidence type="ECO:0000259" key="1">
    <source>
        <dbReference type="PROSITE" id="PS51819"/>
    </source>
</evidence>
<dbReference type="SUPFAM" id="SSF54593">
    <property type="entry name" value="Glyoxalase/Bleomycin resistance protein/Dihydroxybiphenyl dioxygenase"/>
    <property type="match status" value="1"/>
</dbReference>
<accession>A0ABP7RPZ4</accession>
<dbReference type="InterPro" id="IPR029068">
    <property type="entry name" value="Glyas_Bleomycin-R_OHBP_Dase"/>
</dbReference>
<dbReference type="InterPro" id="IPR004360">
    <property type="entry name" value="Glyas_Fos-R_dOase_dom"/>
</dbReference>
<name>A0ABP7RPZ4_9SPHN</name>
<protein>
    <submittedName>
        <fullName evidence="2">VOC family protein</fullName>
    </submittedName>
</protein>
<dbReference type="Proteomes" id="UP001501310">
    <property type="component" value="Unassembled WGS sequence"/>
</dbReference>
<dbReference type="Pfam" id="PF00903">
    <property type="entry name" value="Glyoxalase"/>
    <property type="match status" value="1"/>
</dbReference>
<dbReference type="CDD" id="cd07262">
    <property type="entry name" value="VOC_like"/>
    <property type="match status" value="1"/>
</dbReference>
<gene>
    <name evidence="2" type="ORF">GCM10022211_08860</name>
</gene>
<organism evidence="2 3">
    <name type="scientific">Sphingomonas humi</name>
    <dbReference type="NCBI Taxonomy" id="335630"/>
    <lineage>
        <taxon>Bacteria</taxon>
        <taxon>Pseudomonadati</taxon>
        <taxon>Pseudomonadota</taxon>
        <taxon>Alphaproteobacteria</taxon>
        <taxon>Sphingomonadales</taxon>
        <taxon>Sphingomonadaceae</taxon>
        <taxon>Sphingomonas</taxon>
    </lineage>
</organism>
<dbReference type="EMBL" id="BAAAZD010000001">
    <property type="protein sequence ID" value="GAA4000619.1"/>
    <property type="molecule type" value="Genomic_DNA"/>
</dbReference>